<dbReference type="RefSeq" id="WP_114279815.1">
    <property type="nucleotide sequence ID" value="NZ_QPJY01000005.1"/>
</dbReference>
<dbReference type="InterPro" id="IPR002197">
    <property type="entry name" value="HTH_Fis"/>
</dbReference>
<protein>
    <submittedName>
        <fullName evidence="7">Transcriptional regulator of acetoin/glycerol metabolism</fullName>
    </submittedName>
</protein>
<accession>A0A369C867</accession>
<dbReference type="PRINTS" id="PR01590">
    <property type="entry name" value="HTHFIS"/>
</dbReference>
<evidence type="ECO:0000313" key="7">
    <source>
        <dbReference type="EMBL" id="RCX30200.1"/>
    </source>
</evidence>
<dbReference type="OrthoDB" id="9804019at2"/>
<dbReference type="AlphaFoldDB" id="A0A369C867"/>
<dbReference type="Pfam" id="PF25601">
    <property type="entry name" value="AAA_lid_14"/>
    <property type="match status" value="1"/>
</dbReference>
<evidence type="ECO:0000256" key="4">
    <source>
        <dbReference type="ARBA" id="ARBA00023125"/>
    </source>
</evidence>
<dbReference type="InterPro" id="IPR025943">
    <property type="entry name" value="Sigma_54_int_dom_ATP-bd_2"/>
</dbReference>
<dbReference type="Proteomes" id="UP000252707">
    <property type="component" value="Unassembled WGS sequence"/>
</dbReference>
<dbReference type="Pfam" id="PF00158">
    <property type="entry name" value="Sigma54_activat"/>
    <property type="match status" value="1"/>
</dbReference>
<dbReference type="InterPro" id="IPR003018">
    <property type="entry name" value="GAF"/>
</dbReference>
<dbReference type="Gene3D" id="3.30.450.40">
    <property type="match status" value="1"/>
</dbReference>
<dbReference type="SUPFAM" id="SSF52540">
    <property type="entry name" value="P-loop containing nucleoside triphosphate hydrolases"/>
    <property type="match status" value="1"/>
</dbReference>
<dbReference type="FunFam" id="3.40.50.300:FF:000006">
    <property type="entry name" value="DNA-binding transcriptional regulator NtrC"/>
    <property type="match status" value="1"/>
</dbReference>
<dbReference type="Gene3D" id="1.10.8.60">
    <property type="match status" value="1"/>
</dbReference>
<dbReference type="GO" id="GO:0043565">
    <property type="term" value="F:sequence-specific DNA binding"/>
    <property type="evidence" value="ECO:0007669"/>
    <property type="project" value="InterPro"/>
</dbReference>
<dbReference type="PROSITE" id="PS50045">
    <property type="entry name" value="SIGMA54_INTERACT_4"/>
    <property type="match status" value="1"/>
</dbReference>
<keyword evidence="5" id="KW-0804">Transcription</keyword>
<evidence type="ECO:0000256" key="2">
    <source>
        <dbReference type="ARBA" id="ARBA00022840"/>
    </source>
</evidence>
<dbReference type="InterPro" id="IPR029016">
    <property type="entry name" value="GAF-like_dom_sf"/>
</dbReference>
<dbReference type="CDD" id="cd00009">
    <property type="entry name" value="AAA"/>
    <property type="match status" value="1"/>
</dbReference>
<dbReference type="InterPro" id="IPR003593">
    <property type="entry name" value="AAA+_ATPase"/>
</dbReference>
<keyword evidence="4" id="KW-0238">DNA-binding</keyword>
<dbReference type="EMBL" id="QPJY01000005">
    <property type="protein sequence ID" value="RCX30200.1"/>
    <property type="molecule type" value="Genomic_DNA"/>
</dbReference>
<dbReference type="InterPro" id="IPR058031">
    <property type="entry name" value="AAA_lid_NorR"/>
</dbReference>
<dbReference type="Pfam" id="PF01590">
    <property type="entry name" value="GAF"/>
    <property type="match status" value="1"/>
</dbReference>
<evidence type="ECO:0000256" key="3">
    <source>
        <dbReference type="ARBA" id="ARBA00023015"/>
    </source>
</evidence>
<organism evidence="7 8">
    <name type="scientific">Thioalbus denitrificans</name>
    <dbReference type="NCBI Taxonomy" id="547122"/>
    <lineage>
        <taxon>Bacteria</taxon>
        <taxon>Pseudomonadati</taxon>
        <taxon>Pseudomonadota</taxon>
        <taxon>Gammaproteobacteria</taxon>
        <taxon>Chromatiales</taxon>
        <taxon>Ectothiorhodospiraceae</taxon>
        <taxon>Thioalbus</taxon>
    </lineage>
</organism>
<comment type="caution">
    <text evidence="7">The sequence shown here is derived from an EMBL/GenBank/DDBJ whole genome shotgun (WGS) entry which is preliminary data.</text>
</comment>
<keyword evidence="8" id="KW-1185">Reference proteome</keyword>
<dbReference type="PANTHER" id="PTHR32071:SF77">
    <property type="entry name" value="TRANSCRIPTIONAL REGULATORY PROTEIN"/>
    <property type="match status" value="1"/>
</dbReference>
<dbReference type="PROSITE" id="PS00676">
    <property type="entry name" value="SIGMA54_INTERACT_2"/>
    <property type="match status" value="1"/>
</dbReference>
<dbReference type="GO" id="GO:0005524">
    <property type="term" value="F:ATP binding"/>
    <property type="evidence" value="ECO:0007669"/>
    <property type="project" value="UniProtKB-KW"/>
</dbReference>
<keyword evidence="3" id="KW-0805">Transcription regulation</keyword>
<dbReference type="SUPFAM" id="SSF55781">
    <property type="entry name" value="GAF domain-like"/>
    <property type="match status" value="1"/>
</dbReference>
<evidence type="ECO:0000313" key="8">
    <source>
        <dbReference type="Proteomes" id="UP000252707"/>
    </source>
</evidence>
<dbReference type="InterPro" id="IPR002078">
    <property type="entry name" value="Sigma_54_int"/>
</dbReference>
<dbReference type="PANTHER" id="PTHR32071">
    <property type="entry name" value="TRANSCRIPTIONAL REGULATORY PROTEIN"/>
    <property type="match status" value="1"/>
</dbReference>
<evidence type="ECO:0000259" key="6">
    <source>
        <dbReference type="PROSITE" id="PS50045"/>
    </source>
</evidence>
<proteinExistence type="predicted"/>
<dbReference type="Gene3D" id="3.40.50.300">
    <property type="entry name" value="P-loop containing nucleotide triphosphate hydrolases"/>
    <property type="match status" value="1"/>
</dbReference>
<evidence type="ECO:0000256" key="5">
    <source>
        <dbReference type="ARBA" id="ARBA00023163"/>
    </source>
</evidence>
<sequence>MHYPDIANHARLVQAVVRGNTRGLEVPENHITQSWRRCVEDHGLHPADRREPVVLERGELLQRQERCDRLLDIARTEMTSLYQQVAGSGYAILLTDRDGVVLNFVGDPLFTEAAARSGMHAGAVWSEAAQGTNGMGTCLVEQRPLVIHHREHFLAHHTGLTCSAAPIFDPHGEMLAVLDASSESSLAQQHTMVLVNMSAQMIENRVFLCAMKSSYIARFHSRPEFVSTLGEGAIAFEPDGRILAANRSALFQLDLVSQADIVGRPLQEVFNLSLPQALQRAEHHTFQPLPIREARGGRRYFAVFQPPENQAPAPFAAAARGRRAAPAVAAVTDEPGDPLAALEFGDARMRRNIERARRLSDRDIPLLLMGETGTGKDMFAKAVHQAGRRGHKPFVAVNCASLPETLIESELFGYRPGAFTGASREGSRGKILQADGGTLFLDEIGDMPLHLQARLLRVLEEREVFPLGGETAVAVDIRLISATHRDLKQQVAEGRFRQDLYYRLHGITLTLPPLRERGDRRALIEALARAESGGRELHFDTEALARLDAYAWPGNIRQLRNVMRTVVGLAESDNITVHDLPDELLELPLAAAGDGSGQQPENALAAAERDAILREMEALHWNVTRVAARLNLSRNTLYRKMKRYGIRPPR</sequence>
<name>A0A369C867_9GAMM</name>
<dbReference type="InterPro" id="IPR025662">
    <property type="entry name" value="Sigma_54_int_dom_ATP-bd_1"/>
</dbReference>
<dbReference type="InterPro" id="IPR009057">
    <property type="entry name" value="Homeodomain-like_sf"/>
</dbReference>
<dbReference type="PROSITE" id="PS00675">
    <property type="entry name" value="SIGMA54_INTERACT_1"/>
    <property type="match status" value="1"/>
</dbReference>
<dbReference type="InterPro" id="IPR025944">
    <property type="entry name" value="Sigma_54_int_dom_CS"/>
</dbReference>
<keyword evidence="2" id="KW-0067">ATP-binding</keyword>
<dbReference type="PROSITE" id="PS00688">
    <property type="entry name" value="SIGMA54_INTERACT_3"/>
    <property type="match status" value="1"/>
</dbReference>
<dbReference type="GO" id="GO:0006355">
    <property type="term" value="P:regulation of DNA-templated transcription"/>
    <property type="evidence" value="ECO:0007669"/>
    <property type="project" value="InterPro"/>
</dbReference>
<feature type="domain" description="Sigma-54 factor interaction" evidence="6">
    <location>
        <begin position="349"/>
        <end position="568"/>
    </location>
</feature>
<dbReference type="SMART" id="SM00382">
    <property type="entry name" value="AAA"/>
    <property type="match status" value="1"/>
</dbReference>
<dbReference type="SUPFAM" id="SSF46689">
    <property type="entry name" value="Homeodomain-like"/>
    <property type="match status" value="1"/>
</dbReference>
<dbReference type="Gene3D" id="1.10.10.60">
    <property type="entry name" value="Homeodomain-like"/>
    <property type="match status" value="1"/>
</dbReference>
<dbReference type="Pfam" id="PF02954">
    <property type="entry name" value="HTH_8"/>
    <property type="match status" value="1"/>
</dbReference>
<gene>
    <name evidence="7" type="ORF">DFQ59_10532</name>
</gene>
<keyword evidence="1" id="KW-0547">Nucleotide-binding</keyword>
<reference evidence="7 8" key="1">
    <citation type="submission" date="2018-07" db="EMBL/GenBank/DDBJ databases">
        <title>Genomic Encyclopedia of Type Strains, Phase IV (KMG-IV): sequencing the most valuable type-strain genomes for metagenomic binning, comparative biology and taxonomic classification.</title>
        <authorList>
            <person name="Goeker M."/>
        </authorList>
    </citation>
    <scope>NUCLEOTIDE SEQUENCE [LARGE SCALE GENOMIC DNA]</scope>
    <source>
        <strain evidence="7 8">DSM 26407</strain>
    </source>
</reference>
<dbReference type="InterPro" id="IPR027417">
    <property type="entry name" value="P-loop_NTPase"/>
</dbReference>
<evidence type="ECO:0000256" key="1">
    <source>
        <dbReference type="ARBA" id="ARBA00022741"/>
    </source>
</evidence>